<evidence type="ECO:0000256" key="15">
    <source>
        <dbReference type="SAM" id="SignalP"/>
    </source>
</evidence>
<dbReference type="GO" id="GO:0016020">
    <property type="term" value="C:membrane"/>
    <property type="evidence" value="ECO:0007669"/>
    <property type="project" value="UniProtKB-SubCell"/>
</dbReference>
<accession>A0A8C8YQH0</accession>
<evidence type="ECO:0000256" key="3">
    <source>
        <dbReference type="ARBA" id="ARBA00017995"/>
    </source>
</evidence>
<keyword evidence="8 14" id="KW-1133">Transmembrane helix</keyword>
<dbReference type="GO" id="GO:0034341">
    <property type="term" value="P:response to type II interferon"/>
    <property type="evidence" value="ECO:0007669"/>
    <property type="project" value="Ensembl"/>
</dbReference>
<evidence type="ECO:0000256" key="10">
    <source>
        <dbReference type="ARBA" id="ARBA00023157"/>
    </source>
</evidence>
<keyword evidence="6 14" id="KW-0812">Transmembrane</keyword>
<feature type="compositionally biased region" description="Polar residues" evidence="13">
    <location>
        <begin position="154"/>
        <end position="164"/>
    </location>
</feature>
<evidence type="ECO:0000313" key="17">
    <source>
        <dbReference type="Ensembl" id="ENSPSMP00000003825.1"/>
    </source>
</evidence>
<evidence type="ECO:0000256" key="9">
    <source>
        <dbReference type="ARBA" id="ARBA00023136"/>
    </source>
</evidence>
<evidence type="ECO:0000256" key="4">
    <source>
        <dbReference type="ARBA" id="ARBA00022500"/>
    </source>
</evidence>
<dbReference type="Pfam" id="PF20902">
    <property type="entry name" value="CXCL16"/>
    <property type="match status" value="1"/>
</dbReference>
<proteinExistence type="inferred from homology"/>
<feature type="region of interest" description="Disordered" evidence="13">
    <location>
        <begin position="120"/>
        <end position="190"/>
    </location>
</feature>
<dbReference type="GO" id="GO:0030307">
    <property type="term" value="P:positive regulation of cell growth"/>
    <property type="evidence" value="ECO:0007669"/>
    <property type="project" value="Ensembl"/>
</dbReference>
<feature type="chain" id="PRO_5034523472" description="C-X-C motif chemokine 16" evidence="15">
    <location>
        <begin position="42"/>
        <end position="267"/>
    </location>
</feature>
<evidence type="ECO:0000313" key="18">
    <source>
        <dbReference type="Proteomes" id="UP000694414"/>
    </source>
</evidence>
<comment type="similarity">
    <text evidence="2">Belongs to the intercrine alpha (chemokine CxC) family.</text>
</comment>
<feature type="domain" description="C-X-C motif chemokine 16" evidence="16">
    <location>
        <begin position="39"/>
        <end position="130"/>
    </location>
</feature>
<protein>
    <recommendedName>
        <fullName evidence="3">C-X-C motif chemokine 16</fullName>
    </recommendedName>
    <alternativeName>
        <fullName evidence="12">Transmembrane chemokine CXCL16</fullName>
    </alternativeName>
</protein>
<gene>
    <name evidence="17" type="primary">CXCL16</name>
</gene>
<name>A0A8C8YQH0_PROSS</name>
<dbReference type="InterPro" id="IPR048585">
    <property type="entry name" value="CXCL16_dom"/>
</dbReference>
<dbReference type="InterPro" id="IPR026296">
    <property type="entry name" value="CXCL16"/>
</dbReference>
<evidence type="ECO:0000256" key="2">
    <source>
        <dbReference type="ARBA" id="ARBA00010665"/>
    </source>
</evidence>
<evidence type="ECO:0000256" key="12">
    <source>
        <dbReference type="ARBA" id="ARBA00032815"/>
    </source>
</evidence>
<dbReference type="GO" id="GO:0034612">
    <property type="term" value="P:response to tumor necrosis factor"/>
    <property type="evidence" value="ECO:0007669"/>
    <property type="project" value="Ensembl"/>
</dbReference>
<dbReference type="GO" id="GO:0010818">
    <property type="term" value="P:T cell chemotaxis"/>
    <property type="evidence" value="ECO:0007669"/>
    <property type="project" value="TreeGrafter"/>
</dbReference>
<evidence type="ECO:0000256" key="5">
    <source>
        <dbReference type="ARBA" id="ARBA00022514"/>
    </source>
</evidence>
<dbReference type="GO" id="GO:0005615">
    <property type="term" value="C:extracellular space"/>
    <property type="evidence" value="ECO:0007669"/>
    <property type="project" value="UniProtKB-KW"/>
</dbReference>
<evidence type="ECO:0000256" key="1">
    <source>
        <dbReference type="ARBA" id="ARBA00004479"/>
    </source>
</evidence>
<keyword evidence="7 15" id="KW-0732">Signal</keyword>
<feature type="signal peptide" evidence="15">
    <location>
        <begin position="1"/>
        <end position="41"/>
    </location>
</feature>
<keyword evidence="4" id="KW-0145">Chemotaxis</keyword>
<evidence type="ECO:0000259" key="16">
    <source>
        <dbReference type="Pfam" id="PF20902"/>
    </source>
</evidence>
<dbReference type="PANTHER" id="PTHR14385:SF0">
    <property type="entry name" value="C-X-C MOTIF CHEMOKINE 16"/>
    <property type="match status" value="1"/>
</dbReference>
<dbReference type="GeneTree" id="ENSGT00390000002148"/>
<dbReference type="Ensembl" id="ENSPSMT00000004652.1">
    <property type="protein sequence ID" value="ENSPSMP00000003825.1"/>
    <property type="gene ID" value="ENSPSMG00000003097.1"/>
</dbReference>
<keyword evidence="11" id="KW-0325">Glycoprotein</keyword>
<dbReference type="PANTHER" id="PTHR14385">
    <property type="entry name" value="CXC CHEMOKINE LIGAND"/>
    <property type="match status" value="1"/>
</dbReference>
<feature type="transmembrane region" description="Helical" evidence="14">
    <location>
        <begin position="218"/>
        <end position="240"/>
    </location>
</feature>
<dbReference type="GO" id="GO:0005044">
    <property type="term" value="F:scavenger receptor activity"/>
    <property type="evidence" value="ECO:0007669"/>
    <property type="project" value="InterPro"/>
</dbReference>
<evidence type="ECO:0000256" key="14">
    <source>
        <dbReference type="SAM" id="Phobius"/>
    </source>
</evidence>
<reference evidence="17" key="2">
    <citation type="submission" date="2025-09" db="UniProtKB">
        <authorList>
            <consortium name="Ensembl"/>
        </authorList>
    </citation>
    <scope>IDENTIFICATION</scope>
</reference>
<dbReference type="GO" id="GO:0008009">
    <property type="term" value="F:chemokine activity"/>
    <property type="evidence" value="ECO:0007669"/>
    <property type="project" value="Ensembl"/>
</dbReference>
<keyword evidence="10" id="KW-1015">Disulfide bond</keyword>
<organism evidence="17 18">
    <name type="scientific">Prolemur simus</name>
    <name type="common">Greater bamboo lemur</name>
    <name type="synonym">Hapalemur simus</name>
    <dbReference type="NCBI Taxonomy" id="1328070"/>
    <lineage>
        <taxon>Eukaryota</taxon>
        <taxon>Metazoa</taxon>
        <taxon>Chordata</taxon>
        <taxon>Craniata</taxon>
        <taxon>Vertebrata</taxon>
        <taxon>Euteleostomi</taxon>
        <taxon>Mammalia</taxon>
        <taxon>Eutheria</taxon>
        <taxon>Euarchontoglires</taxon>
        <taxon>Primates</taxon>
        <taxon>Strepsirrhini</taxon>
        <taxon>Lemuriformes</taxon>
        <taxon>Lemuridae</taxon>
        <taxon>Prolemur</taxon>
    </lineage>
</organism>
<keyword evidence="9 14" id="KW-0472">Membrane</keyword>
<comment type="subcellular location">
    <subcellularLocation>
        <location evidence="1">Membrane</location>
        <topology evidence="1">Single-pass type I membrane protein</topology>
    </subcellularLocation>
</comment>
<keyword evidence="5" id="KW-0202">Cytokine</keyword>
<evidence type="ECO:0000256" key="8">
    <source>
        <dbReference type="ARBA" id="ARBA00022989"/>
    </source>
</evidence>
<keyword evidence="18" id="KW-1185">Reference proteome</keyword>
<dbReference type="GO" id="GO:0006898">
    <property type="term" value="P:receptor-mediated endocytosis"/>
    <property type="evidence" value="ECO:0007669"/>
    <property type="project" value="InterPro"/>
</dbReference>
<evidence type="ECO:0000256" key="7">
    <source>
        <dbReference type="ARBA" id="ARBA00022729"/>
    </source>
</evidence>
<sequence length="267" mass="29402">ARPGARQVDRIPPNCASPEMSRRWRSWFWAVLFLLILPGDGNEGSVTGSCHCDIRISSDSPPMVQFMNHLRKHLKAYHRCPGFIRFQLLTRSVCGGRKDQWVQELMGCLDHKECGHAHSGTLARQEHLPPPSTQISEPSEEAPSDMRTPAQMLMPSTLQSTQHPSLPPGSLSLDKELPHPNETTTPTVGHSLGVAHEAGENQKQLEENAGPEAGMSTLIAVPSLLGIIFLLTGILVYVLCKRRKEQSLHSSPDLQPHYIPVAPDSNA</sequence>
<dbReference type="GO" id="GO:0030335">
    <property type="term" value="P:positive regulation of cell migration"/>
    <property type="evidence" value="ECO:0007669"/>
    <property type="project" value="Ensembl"/>
</dbReference>
<evidence type="ECO:0000256" key="13">
    <source>
        <dbReference type="SAM" id="MobiDB-lite"/>
    </source>
</evidence>
<evidence type="ECO:0000256" key="11">
    <source>
        <dbReference type="ARBA" id="ARBA00023180"/>
    </source>
</evidence>
<dbReference type="AlphaFoldDB" id="A0A8C8YQH0"/>
<reference evidence="17" key="1">
    <citation type="submission" date="2025-08" db="UniProtKB">
        <authorList>
            <consortium name="Ensembl"/>
        </authorList>
    </citation>
    <scope>IDENTIFICATION</scope>
</reference>
<dbReference type="GO" id="GO:0005041">
    <property type="term" value="F:low-density lipoprotein particle receptor activity"/>
    <property type="evidence" value="ECO:0007669"/>
    <property type="project" value="InterPro"/>
</dbReference>
<evidence type="ECO:0000256" key="6">
    <source>
        <dbReference type="ARBA" id="ARBA00022692"/>
    </source>
</evidence>
<dbReference type="Proteomes" id="UP000694414">
    <property type="component" value="Unplaced"/>
</dbReference>